<evidence type="ECO:0000256" key="1">
    <source>
        <dbReference type="SAM" id="MobiDB-lite"/>
    </source>
</evidence>
<name>A0ABW2TQA9_9PSEU</name>
<organism evidence="2 3">
    <name type="scientific">Actinokineospora soli</name>
    <dbReference type="NCBI Taxonomy" id="1048753"/>
    <lineage>
        <taxon>Bacteria</taxon>
        <taxon>Bacillati</taxon>
        <taxon>Actinomycetota</taxon>
        <taxon>Actinomycetes</taxon>
        <taxon>Pseudonocardiales</taxon>
        <taxon>Pseudonocardiaceae</taxon>
        <taxon>Actinokineospora</taxon>
    </lineage>
</organism>
<evidence type="ECO:0000313" key="3">
    <source>
        <dbReference type="Proteomes" id="UP001596512"/>
    </source>
</evidence>
<reference evidence="3" key="1">
    <citation type="journal article" date="2019" name="Int. J. Syst. Evol. Microbiol.">
        <title>The Global Catalogue of Microorganisms (GCM) 10K type strain sequencing project: providing services to taxonomists for standard genome sequencing and annotation.</title>
        <authorList>
            <consortium name="The Broad Institute Genomics Platform"/>
            <consortium name="The Broad Institute Genome Sequencing Center for Infectious Disease"/>
            <person name="Wu L."/>
            <person name="Ma J."/>
        </authorList>
    </citation>
    <scope>NUCLEOTIDE SEQUENCE [LARGE SCALE GENOMIC DNA]</scope>
    <source>
        <strain evidence="3">JCM 17695</strain>
    </source>
</reference>
<feature type="region of interest" description="Disordered" evidence="1">
    <location>
        <begin position="218"/>
        <end position="280"/>
    </location>
</feature>
<dbReference type="Proteomes" id="UP001596512">
    <property type="component" value="Unassembled WGS sequence"/>
</dbReference>
<evidence type="ECO:0000313" key="2">
    <source>
        <dbReference type="EMBL" id="MFC7615566.1"/>
    </source>
</evidence>
<comment type="caution">
    <text evidence="2">The sequence shown here is derived from an EMBL/GenBank/DDBJ whole genome shotgun (WGS) entry which is preliminary data.</text>
</comment>
<keyword evidence="3" id="KW-1185">Reference proteome</keyword>
<protein>
    <submittedName>
        <fullName evidence="2">Uncharacterized protein</fullName>
    </submittedName>
</protein>
<feature type="compositionally biased region" description="Pro residues" evidence="1">
    <location>
        <begin position="248"/>
        <end position="269"/>
    </location>
</feature>
<gene>
    <name evidence="2" type="ORF">ACFQV2_20730</name>
</gene>
<sequence length="280" mass="29052">MDPFAEVAVTVINSVPLDPRSVRSLRVDAAHTGPTGARDRRSLTLDPGRPIERFTAHYPRFTDDFALEAEAVASLTPAPGTSWPVRVGPVALATADHVIRVTPDALGVSVVRAEADPGFFALAAAAEVTLTRAGRPVAVARLTADEPAAALVVPGAEPLDATVEALESGGQRIVVARHHGTPAIRVPASAVQVIAPDEITVRLTDDAAALPYLALTLTDPRATPGPCASKAPPRSAGRAGGPRSSRPSPTPTAWPTSPPAPTAAPGRWPPPRRARRAHPN</sequence>
<feature type="compositionally biased region" description="Basic residues" evidence="1">
    <location>
        <begin position="270"/>
        <end position="280"/>
    </location>
</feature>
<proteinExistence type="predicted"/>
<feature type="compositionally biased region" description="Low complexity" evidence="1">
    <location>
        <begin position="231"/>
        <end position="247"/>
    </location>
</feature>
<dbReference type="EMBL" id="JBHTEY010000004">
    <property type="protein sequence ID" value="MFC7615566.1"/>
    <property type="molecule type" value="Genomic_DNA"/>
</dbReference>
<accession>A0ABW2TQA9</accession>